<proteinExistence type="predicted"/>
<evidence type="ECO:0000256" key="1">
    <source>
        <dbReference type="SAM" id="MobiDB-lite"/>
    </source>
</evidence>
<feature type="transmembrane region" description="Helical" evidence="2">
    <location>
        <begin position="75"/>
        <end position="98"/>
    </location>
</feature>
<sequence>MATLANHPDFQPRASRPPLHYNSRANKISRSQRMLLDALPFTFLLGLGALLQYLWSFSISYIPLVLRSGRWVHLGPLSALFRVGAFTLPLILLVGPWIKPTLQSYKILRNPWMDASISEKVYPKIPGGEVNEEGILESPEFALLLIGARCNKPFGPFDKNFKQIGDDFAKMWVDLEADPNSGLLNANSYISTDRPLNNQLMTIGYFRSTADVHAFAHKKFHRDVWTNYFAIPEKDREGLEIWHELYTIKAGGSEGIYINSTAHGLGGFFTQVGADGDSEGQGDEKTEGVKGEAGEWISTLRSAKGRFSSSKGRMGMKV</sequence>
<accession>A0A1Y2ET90</accession>
<dbReference type="InParanoid" id="A0A1Y2ET90"/>
<dbReference type="EMBL" id="MCGR01000040">
    <property type="protein sequence ID" value="ORY74772.1"/>
    <property type="molecule type" value="Genomic_DNA"/>
</dbReference>
<dbReference type="InterPro" id="IPR025444">
    <property type="entry name" value="Monooxy_af470"/>
</dbReference>
<dbReference type="Proteomes" id="UP000193467">
    <property type="component" value="Unassembled WGS sequence"/>
</dbReference>
<dbReference type="STRING" id="106004.A0A1Y2ET90"/>
<keyword evidence="2" id="KW-1133">Transmembrane helix</keyword>
<reference evidence="3 4" key="1">
    <citation type="submission" date="2016-07" db="EMBL/GenBank/DDBJ databases">
        <title>Pervasive Adenine N6-methylation of Active Genes in Fungi.</title>
        <authorList>
            <consortium name="DOE Joint Genome Institute"/>
            <person name="Mondo S.J."/>
            <person name="Dannebaum R.O."/>
            <person name="Kuo R.C."/>
            <person name="Labutti K."/>
            <person name="Haridas S."/>
            <person name="Kuo A."/>
            <person name="Salamov A."/>
            <person name="Ahrendt S.R."/>
            <person name="Lipzen A."/>
            <person name="Sullivan W."/>
            <person name="Andreopoulos W.B."/>
            <person name="Clum A."/>
            <person name="Lindquist E."/>
            <person name="Daum C."/>
            <person name="Ramamoorthy G.K."/>
            <person name="Gryganskyi A."/>
            <person name="Culley D."/>
            <person name="Magnuson J.K."/>
            <person name="James T.Y."/>
            <person name="O'Malley M.A."/>
            <person name="Stajich J.E."/>
            <person name="Spatafora J.W."/>
            <person name="Visel A."/>
            <person name="Grigoriev I.V."/>
        </authorList>
    </citation>
    <scope>NUCLEOTIDE SEQUENCE [LARGE SCALE GENOMIC DNA]</scope>
    <source>
        <strain evidence="3 4">62-1032</strain>
    </source>
</reference>
<feature type="region of interest" description="Disordered" evidence="1">
    <location>
        <begin position="273"/>
        <end position="292"/>
    </location>
</feature>
<dbReference type="OrthoDB" id="2534508at2759"/>
<keyword evidence="2" id="KW-0812">Transmembrane</keyword>
<protein>
    <submittedName>
        <fullName evidence="3">Uncharacterized protein</fullName>
    </submittedName>
</protein>
<feature type="compositionally biased region" description="Basic and acidic residues" evidence="1">
    <location>
        <begin position="282"/>
        <end position="292"/>
    </location>
</feature>
<comment type="caution">
    <text evidence="3">The sequence shown here is derived from an EMBL/GenBank/DDBJ whole genome shotgun (WGS) entry which is preliminary data.</text>
</comment>
<gene>
    <name evidence="3" type="ORF">BCR35DRAFT_306583</name>
</gene>
<feature type="transmembrane region" description="Helical" evidence="2">
    <location>
        <begin position="34"/>
        <end position="55"/>
    </location>
</feature>
<keyword evidence="2" id="KW-0472">Membrane</keyword>
<name>A0A1Y2ET90_9BASI</name>
<keyword evidence="4" id="KW-1185">Reference proteome</keyword>
<evidence type="ECO:0000313" key="3">
    <source>
        <dbReference type="EMBL" id="ORY74772.1"/>
    </source>
</evidence>
<dbReference type="Pfam" id="PF13826">
    <property type="entry name" value="Monooxy_af470-like"/>
    <property type="match status" value="1"/>
</dbReference>
<evidence type="ECO:0000256" key="2">
    <source>
        <dbReference type="SAM" id="Phobius"/>
    </source>
</evidence>
<evidence type="ECO:0000313" key="4">
    <source>
        <dbReference type="Proteomes" id="UP000193467"/>
    </source>
</evidence>
<dbReference type="AlphaFoldDB" id="A0A1Y2ET90"/>
<feature type="region of interest" description="Disordered" evidence="1">
    <location>
        <begin position="1"/>
        <end position="21"/>
    </location>
</feature>
<organism evidence="3 4">
    <name type="scientific">Leucosporidium creatinivorum</name>
    <dbReference type="NCBI Taxonomy" id="106004"/>
    <lineage>
        <taxon>Eukaryota</taxon>
        <taxon>Fungi</taxon>
        <taxon>Dikarya</taxon>
        <taxon>Basidiomycota</taxon>
        <taxon>Pucciniomycotina</taxon>
        <taxon>Microbotryomycetes</taxon>
        <taxon>Leucosporidiales</taxon>
        <taxon>Leucosporidium</taxon>
    </lineage>
</organism>